<dbReference type="PANTHER" id="PTHR35530:SF1">
    <property type="entry name" value="2-HYDROXYMUCONATE TAUTOMERASE"/>
    <property type="match status" value="1"/>
</dbReference>
<comment type="similarity">
    <text evidence="1">Belongs to the 4-oxalocrotonate tautomerase family.</text>
</comment>
<sequence>MPIVTFHLVEGESSVEQDELLLVRASQLYADILSAPMERVRAFISSYAPRRCVIAGIPASRGAAPAPYFEFFVLEGRPPEQRHRLLAGFTDLLVEILGVRRDLVRGRCIELSPDDWAIGGVPARAVRADEVAARVAHAQQLAQQQAGHGCAGRASPCHSCHKQNGGNAA</sequence>
<gene>
    <name evidence="4" type="ORF">V5F32_19150</name>
</gene>
<dbReference type="InterPro" id="IPR004370">
    <property type="entry name" value="4-OT-like_dom"/>
</dbReference>
<keyword evidence="2" id="KW-0413">Isomerase</keyword>
<proteinExistence type="inferred from homology"/>
<dbReference type="SUPFAM" id="SSF55331">
    <property type="entry name" value="Tautomerase/MIF"/>
    <property type="match status" value="1"/>
</dbReference>
<evidence type="ECO:0000313" key="4">
    <source>
        <dbReference type="EMBL" id="MFG1374301.1"/>
    </source>
</evidence>
<dbReference type="PANTHER" id="PTHR35530">
    <property type="entry name" value="TAUTOMERASE-RELATED"/>
    <property type="match status" value="1"/>
</dbReference>
<dbReference type="EMBL" id="JBAFVH010000011">
    <property type="protein sequence ID" value="MFG1374301.1"/>
    <property type="molecule type" value="Genomic_DNA"/>
</dbReference>
<reference evidence="4 5" key="1">
    <citation type="submission" date="2024-02" db="EMBL/GenBank/DDBJ databases">
        <title>Expansion and revision of Xanthobacter and proposal of Roseixanthobacter gen. nov.</title>
        <authorList>
            <person name="Soltysiak M.P.M."/>
            <person name="Jalihal A."/>
            <person name="Ory A."/>
            <person name="Chrisophersen C."/>
            <person name="Lee A.D."/>
            <person name="Boulton J."/>
            <person name="Springer M."/>
        </authorList>
    </citation>
    <scope>NUCLEOTIDE SEQUENCE [LARGE SCALE GENOMIC DNA]</scope>
    <source>
        <strain evidence="4 5">23A</strain>
    </source>
</reference>
<dbReference type="RefSeq" id="WP_393993957.1">
    <property type="nucleotide sequence ID" value="NZ_JBAFVH010000011.1"/>
</dbReference>
<organism evidence="4 5">
    <name type="scientific">Xanthobacter oligotrophicus</name>
    <dbReference type="NCBI Taxonomy" id="2607286"/>
    <lineage>
        <taxon>Bacteria</taxon>
        <taxon>Pseudomonadati</taxon>
        <taxon>Pseudomonadota</taxon>
        <taxon>Alphaproteobacteria</taxon>
        <taxon>Hyphomicrobiales</taxon>
        <taxon>Xanthobacteraceae</taxon>
        <taxon>Xanthobacter</taxon>
    </lineage>
</organism>
<dbReference type="Pfam" id="PF01361">
    <property type="entry name" value="Tautomerase"/>
    <property type="match status" value="1"/>
</dbReference>
<protein>
    <submittedName>
        <fullName evidence="4">Tautomerase family protein</fullName>
    </submittedName>
</protein>
<evidence type="ECO:0000259" key="3">
    <source>
        <dbReference type="Pfam" id="PF01361"/>
    </source>
</evidence>
<dbReference type="Gene3D" id="3.30.429.10">
    <property type="entry name" value="Macrophage Migration Inhibitory Factor"/>
    <property type="match status" value="2"/>
</dbReference>
<feature type="domain" description="4-oxalocrotonate tautomerase-like" evidence="3">
    <location>
        <begin position="67"/>
        <end position="122"/>
    </location>
</feature>
<evidence type="ECO:0000313" key="5">
    <source>
        <dbReference type="Proteomes" id="UP001604002"/>
    </source>
</evidence>
<comment type="caution">
    <text evidence="4">The sequence shown here is derived from an EMBL/GenBank/DDBJ whole genome shotgun (WGS) entry which is preliminary data.</text>
</comment>
<dbReference type="Proteomes" id="UP001604002">
    <property type="component" value="Unassembled WGS sequence"/>
</dbReference>
<dbReference type="InterPro" id="IPR014347">
    <property type="entry name" value="Tautomerase/MIF_sf"/>
</dbReference>
<name>A0ABW6ZZW8_9HYPH</name>
<evidence type="ECO:0000256" key="2">
    <source>
        <dbReference type="ARBA" id="ARBA00023235"/>
    </source>
</evidence>
<keyword evidence="5" id="KW-1185">Reference proteome</keyword>
<evidence type="ECO:0000256" key="1">
    <source>
        <dbReference type="ARBA" id="ARBA00006723"/>
    </source>
</evidence>
<accession>A0ABW6ZZW8</accession>